<evidence type="ECO:0000259" key="1">
    <source>
        <dbReference type="Pfam" id="PF00535"/>
    </source>
</evidence>
<protein>
    <submittedName>
        <fullName evidence="2">Glycosyltransferase</fullName>
    </submittedName>
</protein>
<keyword evidence="3" id="KW-1185">Reference proteome</keyword>
<dbReference type="InterPro" id="IPR001173">
    <property type="entry name" value="Glyco_trans_2-like"/>
</dbReference>
<reference evidence="2 3" key="1">
    <citation type="submission" date="2018-12" db="EMBL/GenBank/DDBJ databases">
        <title>three novel Halomonas strain isolated from plants.</title>
        <authorList>
            <person name="Sun C."/>
        </authorList>
    </citation>
    <scope>NUCLEOTIDE SEQUENCE [LARGE SCALE GENOMIC DNA]</scope>
    <source>
        <strain evidence="2 3">DSM 19434</strain>
    </source>
</reference>
<proteinExistence type="predicted"/>
<dbReference type="AlphaFoldDB" id="A0A3S0WMY5"/>
<dbReference type="GO" id="GO:0016740">
    <property type="term" value="F:transferase activity"/>
    <property type="evidence" value="ECO:0007669"/>
    <property type="project" value="UniProtKB-KW"/>
</dbReference>
<organism evidence="2 3">
    <name type="scientific">Vreelandella andesensis</name>
    <dbReference type="NCBI Taxonomy" id="447567"/>
    <lineage>
        <taxon>Bacteria</taxon>
        <taxon>Pseudomonadati</taxon>
        <taxon>Pseudomonadota</taxon>
        <taxon>Gammaproteobacteria</taxon>
        <taxon>Oceanospirillales</taxon>
        <taxon>Halomonadaceae</taxon>
        <taxon>Vreelandella</taxon>
    </lineage>
</organism>
<dbReference type="Proteomes" id="UP000287336">
    <property type="component" value="Unassembled WGS sequence"/>
</dbReference>
<dbReference type="InterPro" id="IPR029044">
    <property type="entry name" value="Nucleotide-diphossugar_trans"/>
</dbReference>
<dbReference type="PANTHER" id="PTHR43685:SF2">
    <property type="entry name" value="GLYCOSYLTRANSFERASE 2-LIKE DOMAIN-CONTAINING PROTEIN"/>
    <property type="match status" value="1"/>
</dbReference>
<keyword evidence="2" id="KW-0808">Transferase</keyword>
<dbReference type="CDD" id="cd04185">
    <property type="entry name" value="GT_2_like_b"/>
    <property type="match status" value="1"/>
</dbReference>
<dbReference type="RefSeq" id="WP_126944087.1">
    <property type="nucleotide sequence ID" value="NZ_RZHG01000007.1"/>
</dbReference>
<dbReference type="Pfam" id="PF00535">
    <property type="entry name" value="Glycos_transf_2"/>
    <property type="match status" value="1"/>
</dbReference>
<sequence length="342" mass="39219">MHKVFAVILTYNRKDLLKRCLDAVYSQSRPCDRVIVIDNASNDGTEKMLTEGDYPDLIVSVLKDNIGASGGFNAGLRLAYQKSADFIWVMDDDVIPEKDALHYLMKADEALKKKERKAAFFISNALTETGYVTNTPAISTLKNRIGYRDWPDVLELGIVAVQRSTFVSILLPRSTLMQYGLPITAMFIWGEDTEFTLRVTQETPGFLVGLSKVNHLRQEDGPISILTERNPGRLKLYRYFIRNKLFISRKYYRFSLSRYGMISEFFRAYRLVFTLLLKGDFNKARIVLLGIIESIWFFPEPEAAETPNDKMKTTMRLLEPHCTNKVDIHKQNKGEISLKMGQ</sequence>
<feature type="domain" description="Glycosyltransferase 2-like" evidence="1">
    <location>
        <begin position="7"/>
        <end position="108"/>
    </location>
</feature>
<dbReference type="Gene3D" id="3.90.550.10">
    <property type="entry name" value="Spore Coat Polysaccharide Biosynthesis Protein SpsA, Chain A"/>
    <property type="match status" value="1"/>
</dbReference>
<dbReference type="OrthoDB" id="7665907at2"/>
<dbReference type="SUPFAM" id="SSF53448">
    <property type="entry name" value="Nucleotide-diphospho-sugar transferases"/>
    <property type="match status" value="1"/>
</dbReference>
<dbReference type="PANTHER" id="PTHR43685">
    <property type="entry name" value="GLYCOSYLTRANSFERASE"/>
    <property type="match status" value="1"/>
</dbReference>
<gene>
    <name evidence="2" type="ORF">ELY33_03645</name>
</gene>
<name>A0A3S0WMY5_9GAMM</name>
<dbReference type="EMBL" id="RZHG01000007">
    <property type="protein sequence ID" value="RUR33461.1"/>
    <property type="molecule type" value="Genomic_DNA"/>
</dbReference>
<comment type="caution">
    <text evidence="2">The sequence shown here is derived from an EMBL/GenBank/DDBJ whole genome shotgun (WGS) entry which is preliminary data.</text>
</comment>
<accession>A0A3S0WMY5</accession>
<dbReference type="InterPro" id="IPR050834">
    <property type="entry name" value="Glycosyltransf_2"/>
</dbReference>
<evidence type="ECO:0000313" key="3">
    <source>
        <dbReference type="Proteomes" id="UP000287336"/>
    </source>
</evidence>
<evidence type="ECO:0000313" key="2">
    <source>
        <dbReference type="EMBL" id="RUR33461.1"/>
    </source>
</evidence>